<comment type="caution">
    <text evidence="2">The sequence shown here is derived from an EMBL/GenBank/DDBJ whole genome shotgun (WGS) entry which is preliminary data.</text>
</comment>
<feature type="transmembrane region" description="Helical" evidence="1">
    <location>
        <begin position="17"/>
        <end position="35"/>
    </location>
</feature>
<keyword evidence="3" id="KW-1185">Reference proteome</keyword>
<keyword evidence="1" id="KW-0472">Membrane</keyword>
<evidence type="ECO:0000313" key="2">
    <source>
        <dbReference type="EMBL" id="MEL4305296.1"/>
    </source>
</evidence>
<gene>
    <name evidence="2" type="ORF">WOA13_05575</name>
</gene>
<dbReference type="Proteomes" id="UP001396646">
    <property type="component" value="Unassembled WGS sequence"/>
</dbReference>
<sequence length="169" mass="19318">MLNKSTAFREVQKFRQFWVSSLVLIPAVVTLYGAYKQLFLGQPFGNNPASDTTMVILTIIFGFLFPLFIFSMKMVTEVRSDGVYVRFFPFHLSFKKFGYADIASYRSVHYSALRDYGGWGVRYGRNGKAYNISGNDGIRLEFRNGKHLLIGSQRTHEFLLALEQSARTA</sequence>
<organism evidence="2 3">
    <name type="scientific">Methanococcoides cohabitans</name>
    <dbReference type="NCBI Taxonomy" id="3136559"/>
    <lineage>
        <taxon>Archaea</taxon>
        <taxon>Methanobacteriati</taxon>
        <taxon>Methanobacteriota</taxon>
        <taxon>Stenosarchaea group</taxon>
        <taxon>Methanomicrobia</taxon>
        <taxon>Methanosarcinales</taxon>
        <taxon>Methanosarcinaceae</taxon>
        <taxon>Methanococcoides</taxon>
    </lineage>
</organism>
<dbReference type="Pfam" id="PF19638">
    <property type="entry name" value="DUF6141"/>
    <property type="match status" value="1"/>
</dbReference>
<evidence type="ECO:0000256" key="1">
    <source>
        <dbReference type="SAM" id="Phobius"/>
    </source>
</evidence>
<evidence type="ECO:0000313" key="3">
    <source>
        <dbReference type="Proteomes" id="UP001396646"/>
    </source>
</evidence>
<feature type="transmembrane region" description="Helical" evidence="1">
    <location>
        <begin position="55"/>
        <end position="72"/>
    </location>
</feature>
<dbReference type="EMBL" id="JBCAUS010000003">
    <property type="protein sequence ID" value="MEL4305296.1"/>
    <property type="molecule type" value="Genomic_DNA"/>
</dbReference>
<dbReference type="RefSeq" id="WP_342126965.1">
    <property type="nucleotide sequence ID" value="NZ_JBCAUS010000003.1"/>
</dbReference>
<keyword evidence="1" id="KW-0812">Transmembrane</keyword>
<reference evidence="2 3" key="1">
    <citation type="submission" date="2024-04" db="EMBL/GenBank/DDBJ databases">
        <title>Methanococcoides sp. LMO-2.</title>
        <authorList>
            <person name="Liang L."/>
        </authorList>
    </citation>
    <scope>NUCLEOTIDE SEQUENCE [LARGE SCALE GENOMIC DNA]</scope>
    <source>
        <strain evidence="2 3">LMO-2</strain>
    </source>
</reference>
<accession>A0ABU9KSE0</accession>
<dbReference type="InterPro" id="IPR046139">
    <property type="entry name" value="DUF6141"/>
</dbReference>
<keyword evidence="1" id="KW-1133">Transmembrane helix</keyword>
<protein>
    <submittedName>
        <fullName evidence="2">DUF6141 family protein</fullName>
    </submittedName>
</protein>
<name>A0ABU9KSE0_9EURY</name>
<proteinExistence type="predicted"/>